<dbReference type="InterPro" id="IPR001347">
    <property type="entry name" value="SIS_dom"/>
</dbReference>
<accession>A0A2H0R1F2</accession>
<dbReference type="PROSITE" id="PS51463">
    <property type="entry name" value="P_GLUCOSE_ISOMERASE_3"/>
    <property type="match status" value="1"/>
</dbReference>
<dbReference type="Pfam" id="PF00342">
    <property type="entry name" value="PGI"/>
    <property type="match status" value="1"/>
</dbReference>
<dbReference type="GO" id="GO:0048029">
    <property type="term" value="F:monosaccharide binding"/>
    <property type="evidence" value="ECO:0007669"/>
    <property type="project" value="TreeGrafter"/>
</dbReference>
<evidence type="ECO:0000256" key="4">
    <source>
        <dbReference type="RuleBase" id="RU000612"/>
    </source>
</evidence>
<dbReference type="EC" id="5.3.1.9" evidence="4"/>
<dbReference type="GO" id="GO:0005829">
    <property type="term" value="C:cytosol"/>
    <property type="evidence" value="ECO:0007669"/>
    <property type="project" value="TreeGrafter"/>
</dbReference>
<dbReference type="InterPro" id="IPR046348">
    <property type="entry name" value="SIS_dom_sf"/>
</dbReference>
<dbReference type="PRINTS" id="PR00662">
    <property type="entry name" value="G6PISOMERASE"/>
</dbReference>
<dbReference type="Proteomes" id="UP000230828">
    <property type="component" value="Unassembled WGS sequence"/>
</dbReference>
<sequence length="358" mass="40567">MRVLFIIICYNLKMLIDKYQKAKYIFVVGIGGSDLASKAVWSAITLHKSNIDKKLFFLESPDIREYEEITNFVKNKIANLEEVVLIVISKSGQTAETLEAYHKTFDILFKKFGPLASDRVVVISTPNSPLWKLAEKGTIKKIAWDEDVGGRFSAFTVAHTTVISLAGLDADAFVAGGKEIDKKYEIEDENGEVKHLAKNIYNNYEKGFDILDFFIFNSELEDLGKWCRQLIAESLGKENEEGEKIGLTPTVSIGPVDMHSILQLNLGGPKNRFTIFIKSLFEIKNSVNDKAYEDVSKAYKEADLPFVKYEIEKINERELGSFMAYMINVTLELAKLFKVNPYGQPAVEEYKKHLTENN</sequence>
<dbReference type="PROSITE" id="PS51464">
    <property type="entry name" value="SIS"/>
    <property type="match status" value="1"/>
</dbReference>
<evidence type="ECO:0000256" key="3">
    <source>
        <dbReference type="ARBA" id="ARBA00023235"/>
    </source>
</evidence>
<evidence type="ECO:0000313" key="6">
    <source>
        <dbReference type="EMBL" id="PIR40337.1"/>
    </source>
</evidence>
<dbReference type="GO" id="GO:0097367">
    <property type="term" value="F:carbohydrate derivative binding"/>
    <property type="evidence" value="ECO:0007669"/>
    <property type="project" value="InterPro"/>
</dbReference>
<name>A0A2H0R1F2_9BACT</name>
<evidence type="ECO:0000256" key="1">
    <source>
        <dbReference type="ARBA" id="ARBA00022432"/>
    </source>
</evidence>
<dbReference type="GO" id="GO:0051156">
    <property type="term" value="P:glucose 6-phosphate metabolic process"/>
    <property type="evidence" value="ECO:0007669"/>
    <property type="project" value="TreeGrafter"/>
</dbReference>
<gene>
    <name evidence="6" type="ORF">COV33_00225</name>
</gene>
<comment type="catalytic activity">
    <reaction evidence="4">
        <text>alpha-D-glucose 6-phosphate = beta-D-fructose 6-phosphate</text>
        <dbReference type="Rhea" id="RHEA:11816"/>
        <dbReference type="ChEBI" id="CHEBI:57634"/>
        <dbReference type="ChEBI" id="CHEBI:58225"/>
        <dbReference type="EC" id="5.3.1.9"/>
    </reaction>
</comment>
<evidence type="ECO:0000313" key="7">
    <source>
        <dbReference type="Proteomes" id="UP000230828"/>
    </source>
</evidence>
<dbReference type="GO" id="GO:0006094">
    <property type="term" value="P:gluconeogenesis"/>
    <property type="evidence" value="ECO:0007669"/>
    <property type="project" value="UniProtKB-KW"/>
</dbReference>
<reference evidence="6 7" key="1">
    <citation type="submission" date="2017-09" db="EMBL/GenBank/DDBJ databases">
        <title>Depth-based differentiation of microbial function through sediment-hosted aquifers and enrichment of novel symbionts in the deep terrestrial subsurface.</title>
        <authorList>
            <person name="Probst A.J."/>
            <person name="Ladd B."/>
            <person name="Jarett J.K."/>
            <person name="Geller-Mcgrath D.E."/>
            <person name="Sieber C.M."/>
            <person name="Emerson J.B."/>
            <person name="Anantharaman K."/>
            <person name="Thomas B.C."/>
            <person name="Malmstrom R."/>
            <person name="Stieglmeier M."/>
            <person name="Klingl A."/>
            <person name="Woyke T."/>
            <person name="Ryan C.M."/>
            <person name="Banfield J.F."/>
        </authorList>
    </citation>
    <scope>NUCLEOTIDE SEQUENCE [LARGE SCALE GENOMIC DNA]</scope>
    <source>
        <strain evidence="6">CG10_big_fil_rev_8_21_14_0_10_34_34</strain>
    </source>
</reference>
<dbReference type="GO" id="GO:0004347">
    <property type="term" value="F:glucose-6-phosphate isomerase activity"/>
    <property type="evidence" value="ECO:0007669"/>
    <property type="project" value="UniProtKB-EC"/>
</dbReference>
<keyword evidence="3 4" id="KW-0413">Isomerase</keyword>
<evidence type="ECO:0000259" key="5">
    <source>
        <dbReference type="PROSITE" id="PS51464"/>
    </source>
</evidence>
<feature type="domain" description="SIS" evidence="5">
    <location>
        <begin position="15"/>
        <end position="183"/>
    </location>
</feature>
<comment type="similarity">
    <text evidence="4">Belongs to the GPI family.</text>
</comment>
<dbReference type="AlphaFoldDB" id="A0A2H0R1F2"/>
<comment type="pathway">
    <text evidence="4">Carbohydrate degradation; glycolysis; D-glyceraldehyde 3-phosphate and glycerone phosphate from D-glucose: step 2/4.</text>
</comment>
<dbReference type="Gene3D" id="3.40.50.10490">
    <property type="entry name" value="Glucose-6-phosphate isomerase like protein, domain 1"/>
    <property type="match status" value="3"/>
</dbReference>
<keyword evidence="2 4" id="KW-0324">Glycolysis</keyword>
<dbReference type="InterPro" id="IPR001672">
    <property type="entry name" value="G6P_Isomerase"/>
</dbReference>
<comment type="caution">
    <text evidence="6">The sequence shown here is derived from an EMBL/GenBank/DDBJ whole genome shotgun (WGS) entry which is preliminary data.</text>
</comment>
<organism evidence="6 7">
    <name type="scientific">Candidatus Zambryskibacteria bacterium CG10_big_fil_rev_8_21_14_0_10_34_34</name>
    <dbReference type="NCBI Taxonomy" id="1975114"/>
    <lineage>
        <taxon>Bacteria</taxon>
        <taxon>Candidatus Zambryskiibacteriota</taxon>
    </lineage>
</organism>
<dbReference type="PANTHER" id="PTHR11469">
    <property type="entry name" value="GLUCOSE-6-PHOSPHATE ISOMERASE"/>
    <property type="match status" value="1"/>
</dbReference>
<dbReference type="GO" id="GO:0006096">
    <property type="term" value="P:glycolytic process"/>
    <property type="evidence" value="ECO:0007669"/>
    <property type="project" value="UniProtKB-UniPathway"/>
</dbReference>
<keyword evidence="1 4" id="KW-0312">Gluconeogenesis</keyword>
<protein>
    <recommendedName>
        <fullName evidence="4">Glucose-6-phosphate isomerase</fullName>
        <ecNumber evidence="4">5.3.1.9</ecNumber>
    </recommendedName>
</protein>
<dbReference type="SUPFAM" id="SSF53697">
    <property type="entry name" value="SIS domain"/>
    <property type="match status" value="1"/>
</dbReference>
<evidence type="ECO:0000256" key="2">
    <source>
        <dbReference type="ARBA" id="ARBA00023152"/>
    </source>
</evidence>
<dbReference type="PANTHER" id="PTHR11469:SF1">
    <property type="entry name" value="GLUCOSE-6-PHOSPHATE ISOMERASE"/>
    <property type="match status" value="1"/>
</dbReference>
<proteinExistence type="inferred from homology"/>
<dbReference type="EMBL" id="PCXM01000005">
    <property type="protein sequence ID" value="PIR40337.1"/>
    <property type="molecule type" value="Genomic_DNA"/>
</dbReference>
<dbReference type="UniPathway" id="UPA00109">
    <property type="reaction ID" value="UER00181"/>
</dbReference>